<name>A0A9P6JKM9_9FUNG</name>
<evidence type="ECO:0000313" key="2">
    <source>
        <dbReference type="EMBL" id="KAF9971949.1"/>
    </source>
</evidence>
<evidence type="ECO:0000256" key="1">
    <source>
        <dbReference type="SAM" id="MobiDB-lite"/>
    </source>
</evidence>
<feature type="compositionally biased region" description="Acidic residues" evidence="1">
    <location>
        <begin position="32"/>
        <end position="43"/>
    </location>
</feature>
<feature type="non-terminal residue" evidence="2">
    <location>
        <position position="1"/>
    </location>
</feature>
<reference evidence="2" key="1">
    <citation type="journal article" date="2020" name="Fungal Divers.">
        <title>Resolving the Mortierellaceae phylogeny through synthesis of multi-gene phylogenetics and phylogenomics.</title>
        <authorList>
            <person name="Vandepol N."/>
            <person name="Liber J."/>
            <person name="Desiro A."/>
            <person name="Na H."/>
            <person name="Kennedy M."/>
            <person name="Barry K."/>
            <person name="Grigoriev I.V."/>
            <person name="Miller A.N."/>
            <person name="O'Donnell K."/>
            <person name="Stajich J.E."/>
            <person name="Bonito G."/>
        </authorList>
    </citation>
    <scope>NUCLEOTIDE SEQUENCE</scope>
    <source>
        <strain evidence="2">MES-2147</strain>
    </source>
</reference>
<organism evidence="2 3">
    <name type="scientific">Modicella reniformis</name>
    <dbReference type="NCBI Taxonomy" id="1440133"/>
    <lineage>
        <taxon>Eukaryota</taxon>
        <taxon>Fungi</taxon>
        <taxon>Fungi incertae sedis</taxon>
        <taxon>Mucoromycota</taxon>
        <taxon>Mortierellomycotina</taxon>
        <taxon>Mortierellomycetes</taxon>
        <taxon>Mortierellales</taxon>
        <taxon>Mortierellaceae</taxon>
        <taxon>Modicella</taxon>
    </lineage>
</organism>
<sequence>KDLKEGVTQAKGTHDDQTRVDSEVANAVAMTADDDDVEDDNEKDDAGGQDLSLDTYPEAVAQLRLQELALIARVGK</sequence>
<feature type="compositionally biased region" description="Basic and acidic residues" evidence="1">
    <location>
        <begin position="12"/>
        <end position="22"/>
    </location>
</feature>
<keyword evidence="3" id="KW-1185">Reference proteome</keyword>
<comment type="caution">
    <text evidence="2">The sequence shown here is derived from an EMBL/GenBank/DDBJ whole genome shotgun (WGS) entry which is preliminary data.</text>
</comment>
<dbReference type="Proteomes" id="UP000749646">
    <property type="component" value="Unassembled WGS sequence"/>
</dbReference>
<evidence type="ECO:0000313" key="3">
    <source>
        <dbReference type="Proteomes" id="UP000749646"/>
    </source>
</evidence>
<accession>A0A9P6JKM9</accession>
<dbReference type="EMBL" id="JAAAHW010004735">
    <property type="protein sequence ID" value="KAF9971949.1"/>
    <property type="molecule type" value="Genomic_DNA"/>
</dbReference>
<feature type="region of interest" description="Disordered" evidence="1">
    <location>
        <begin position="1"/>
        <end position="52"/>
    </location>
</feature>
<protein>
    <submittedName>
        <fullName evidence="2">Uncharacterized protein</fullName>
    </submittedName>
</protein>
<gene>
    <name evidence="2" type="ORF">BGZ65_010107</name>
</gene>
<proteinExistence type="predicted"/>
<dbReference type="AlphaFoldDB" id="A0A9P6JKM9"/>